<keyword evidence="4" id="KW-1185">Reference proteome</keyword>
<evidence type="ECO:0000256" key="1">
    <source>
        <dbReference type="SAM" id="Phobius"/>
    </source>
</evidence>
<comment type="caution">
    <text evidence="3">The sequence shown here is derived from an EMBL/GenBank/DDBJ whole genome shotgun (WGS) entry which is preliminary data.</text>
</comment>
<dbReference type="Pfam" id="PF13400">
    <property type="entry name" value="Tad"/>
    <property type="match status" value="1"/>
</dbReference>
<dbReference type="EMBL" id="BJMV01000005">
    <property type="protein sequence ID" value="GEB85444.1"/>
    <property type="molecule type" value="Genomic_DNA"/>
</dbReference>
<sequence>MDRRGVVAIITAIVLPVFLLLAAMGLDLSRGYIVKQRLQTGADAMSSLVAAQMRMRGPNTLPDTACARSERLFAANFNTKALFHAVPAPPLCVYDATRQQIVITTSAAVPLVFGQLLHRDTLTLVARAYVPLAAGQPDTLPGG</sequence>
<evidence type="ECO:0000313" key="4">
    <source>
        <dbReference type="Proteomes" id="UP000317730"/>
    </source>
</evidence>
<dbReference type="InterPro" id="IPR028087">
    <property type="entry name" value="Tad_N"/>
</dbReference>
<feature type="transmembrane region" description="Helical" evidence="1">
    <location>
        <begin position="6"/>
        <end position="28"/>
    </location>
</feature>
<keyword evidence="1" id="KW-0812">Transmembrane</keyword>
<accession>A0A4Y3TUM9</accession>
<name>A0A4Y3TUM9_9PROT</name>
<feature type="domain" description="Putative Flp pilus-assembly TadG-like N-terminal" evidence="2">
    <location>
        <begin position="5"/>
        <end position="44"/>
    </location>
</feature>
<evidence type="ECO:0000259" key="2">
    <source>
        <dbReference type="Pfam" id="PF13400"/>
    </source>
</evidence>
<keyword evidence="1" id="KW-1133">Transmembrane helix</keyword>
<gene>
    <name evidence="3" type="ORF">APE01nite_12410</name>
</gene>
<evidence type="ECO:0000313" key="3">
    <source>
        <dbReference type="EMBL" id="GEB85444.1"/>
    </source>
</evidence>
<protein>
    <recommendedName>
        <fullName evidence="2">Putative Flp pilus-assembly TadG-like N-terminal domain-containing protein</fullName>
    </recommendedName>
</protein>
<dbReference type="Proteomes" id="UP000317730">
    <property type="component" value="Unassembled WGS sequence"/>
</dbReference>
<keyword evidence="1" id="KW-0472">Membrane</keyword>
<organism evidence="3 4">
    <name type="scientific">Acetobacter peroxydans</name>
    <dbReference type="NCBI Taxonomy" id="104098"/>
    <lineage>
        <taxon>Bacteria</taxon>
        <taxon>Pseudomonadati</taxon>
        <taxon>Pseudomonadota</taxon>
        <taxon>Alphaproteobacteria</taxon>
        <taxon>Acetobacterales</taxon>
        <taxon>Acetobacteraceae</taxon>
        <taxon>Acetobacter</taxon>
    </lineage>
</organism>
<dbReference type="RefSeq" id="WP_170212543.1">
    <property type="nucleotide sequence ID" value="NZ_BAPL01000001.1"/>
</dbReference>
<reference evidence="3 4" key="1">
    <citation type="submission" date="2019-06" db="EMBL/GenBank/DDBJ databases">
        <title>Whole genome shotgun sequence of Acetobacter peroxydans NBRC 13755.</title>
        <authorList>
            <person name="Hosoyama A."/>
            <person name="Uohara A."/>
            <person name="Ohji S."/>
            <person name="Ichikawa N."/>
        </authorList>
    </citation>
    <scope>NUCLEOTIDE SEQUENCE [LARGE SCALE GENOMIC DNA]</scope>
    <source>
        <strain evidence="3 4">NBRC 13755</strain>
    </source>
</reference>
<dbReference type="AlphaFoldDB" id="A0A4Y3TUM9"/>
<proteinExistence type="predicted"/>